<name>A0AAE1CL84_9GAST</name>
<keyword evidence="2" id="KW-1185">Reference proteome</keyword>
<dbReference type="Proteomes" id="UP001283361">
    <property type="component" value="Unassembled WGS sequence"/>
</dbReference>
<protein>
    <submittedName>
        <fullName evidence="1">Uncharacterized protein</fullName>
    </submittedName>
</protein>
<evidence type="ECO:0000313" key="1">
    <source>
        <dbReference type="EMBL" id="KAK3708077.1"/>
    </source>
</evidence>
<dbReference type="AlphaFoldDB" id="A0AAE1CL84"/>
<gene>
    <name evidence="1" type="ORF">RRG08_055789</name>
</gene>
<sequence length="112" mass="12756">MPRSLRNFFLFVYQVGKIGVNGLLQLTTDIKQLTHALKGIVANCNRVIQALRNNDLDLKLYPNWPDLTQPSLFPVLYHSTESRGDLSAATPVLHFLMSHCSHDDDWLQSRAH</sequence>
<evidence type="ECO:0000313" key="2">
    <source>
        <dbReference type="Proteomes" id="UP001283361"/>
    </source>
</evidence>
<reference evidence="1" key="1">
    <citation type="journal article" date="2023" name="G3 (Bethesda)">
        <title>A reference genome for the long-term kleptoplast-retaining sea slug Elysia crispata morphotype clarki.</title>
        <authorList>
            <person name="Eastman K.E."/>
            <person name="Pendleton A.L."/>
            <person name="Shaikh M.A."/>
            <person name="Suttiyut T."/>
            <person name="Ogas R."/>
            <person name="Tomko P."/>
            <person name="Gavelis G."/>
            <person name="Widhalm J.R."/>
            <person name="Wisecaver J.H."/>
        </authorList>
    </citation>
    <scope>NUCLEOTIDE SEQUENCE</scope>
    <source>
        <strain evidence="1">ECLA1</strain>
    </source>
</reference>
<proteinExistence type="predicted"/>
<accession>A0AAE1CL84</accession>
<organism evidence="1 2">
    <name type="scientific">Elysia crispata</name>
    <name type="common">lettuce slug</name>
    <dbReference type="NCBI Taxonomy" id="231223"/>
    <lineage>
        <taxon>Eukaryota</taxon>
        <taxon>Metazoa</taxon>
        <taxon>Spiralia</taxon>
        <taxon>Lophotrochozoa</taxon>
        <taxon>Mollusca</taxon>
        <taxon>Gastropoda</taxon>
        <taxon>Heterobranchia</taxon>
        <taxon>Euthyneura</taxon>
        <taxon>Panpulmonata</taxon>
        <taxon>Sacoglossa</taxon>
        <taxon>Placobranchoidea</taxon>
        <taxon>Plakobranchidae</taxon>
        <taxon>Elysia</taxon>
    </lineage>
</organism>
<dbReference type="EMBL" id="JAWDGP010007703">
    <property type="protein sequence ID" value="KAK3708077.1"/>
    <property type="molecule type" value="Genomic_DNA"/>
</dbReference>
<comment type="caution">
    <text evidence="1">The sequence shown here is derived from an EMBL/GenBank/DDBJ whole genome shotgun (WGS) entry which is preliminary data.</text>
</comment>